<dbReference type="InterPro" id="IPR009072">
    <property type="entry name" value="Histone-fold"/>
</dbReference>
<name>A0A146KGZ6_9EUKA</name>
<dbReference type="CDD" id="cd00074">
    <property type="entry name" value="HFD_H2A"/>
    <property type="match status" value="1"/>
</dbReference>
<evidence type="ECO:0000256" key="5">
    <source>
        <dbReference type="ARBA" id="ARBA00023125"/>
    </source>
</evidence>
<evidence type="ECO:0000256" key="4">
    <source>
        <dbReference type="ARBA" id="ARBA00022454"/>
    </source>
</evidence>
<keyword evidence="6" id="KW-0539">Nucleus</keyword>
<keyword evidence="4" id="KW-0158">Chromosome</keyword>
<dbReference type="GO" id="GO:0046982">
    <property type="term" value="F:protein heterodimerization activity"/>
    <property type="evidence" value="ECO:0007669"/>
    <property type="project" value="InterPro"/>
</dbReference>
<evidence type="ECO:0000313" key="9">
    <source>
        <dbReference type="EMBL" id="JAP95134.1"/>
    </source>
</evidence>
<dbReference type="InterPro" id="IPR002119">
    <property type="entry name" value="Histone_H2A"/>
</dbReference>
<dbReference type="EMBL" id="GDID01001472">
    <property type="protein sequence ID" value="JAP95134.1"/>
    <property type="molecule type" value="Transcribed_RNA"/>
</dbReference>
<dbReference type="GO" id="GO:0000786">
    <property type="term" value="C:nucleosome"/>
    <property type="evidence" value="ECO:0007669"/>
    <property type="project" value="InterPro"/>
</dbReference>
<dbReference type="AlphaFoldDB" id="A0A146KGZ6"/>
<sequence length="141" mass="15990">PVVKHTNKTRSEKAGLIFPVGRIHRILKSRALKCKTADGKLRVGRVSGNAAIYMATIMEYLCSEVLDLSSESVKKTRTKRITPQIINSTIRTDDVLRPLFKHVNIVNSSEVGQYNEKLLTLSAKDYFQHIRQLLKENKAIK</sequence>
<evidence type="ECO:0000256" key="1">
    <source>
        <dbReference type="ARBA" id="ARBA00004123"/>
    </source>
</evidence>
<organism evidence="9">
    <name type="scientific">Trepomonas sp. PC1</name>
    <dbReference type="NCBI Taxonomy" id="1076344"/>
    <lineage>
        <taxon>Eukaryota</taxon>
        <taxon>Metamonada</taxon>
        <taxon>Diplomonadida</taxon>
        <taxon>Hexamitidae</taxon>
        <taxon>Hexamitinae</taxon>
        <taxon>Trepomonas</taxon>
    </lineage>
</organism>
<evidence type="ECO:0000256" key="3">
    <source>
        <dbReference type="ARBA" id="ARBA00010691"/>
    </source>
</evidence>
<dbReference type="PANTHER" id="PTHR23430">
    <property type="entry name" value="HISTONE H2A"/>
    <property type="match status" value="1"/>
</dbReference>
<feature type="domain" description="Core Histone H2A/H2B/H3" evidence="8">
    <location>
        <begin position="6"/>
        <end position="91"/>
    </location>
</feature>
<reference evidence="9" key="1">
    <citation type="submission" date="2015-07" db="EMBL/GenBank/DDBJ databases">
        <title>Adaptation to a free-living lifestyle via gene acquisitions in the diplomonad Trepomonas sp. PC1.</title>
        <authorList>
            <person name="Xu F."/>
            <person name="Jerlstrom-Hultqvist J."/>
            <person name="Kolisko M."/>
            <person name="Simpson A.G.B."/>
            <person name="Roger A.J."/>
            <person name="Svard S.G."/>
            <person name="Andersson J.O."/>
        </authorList>
    </citation>
    <scope>NUCLEOTIDE SEQUENCE</scope>
    <source>
        <strain evidence="9">PC1</strain>
    </source>
</reference>
<proteinExistence type="inferred from homology"/>
<dbReference type="Gene3D" id="1.10.20.10">
    <property type="entry name" value="Histone, subunit A"/>
    <property type="match status" value="1"/>
</dbReference>
<evidence type="ECO:0000256" key="7">
    <source>
        <dbReference type="ARBA" id="ARBA00023269"/>
    </source>
</evidence>
<accession>A0A146KGZ6</accession>
<keyword evidence="5" id="KW-0238">DNA-binding</keyword>
<keyword evidence="7" id="KW-0544">Nucleosome core</keyword>
<evidence type="ECO:0000256" key="2">
    <source>
        <dbReference type="ARBA" id="ARBA00004286"/>
    </source>
</evidence>
<evidence type="ECO:0000256" key="6">
    <source>
        <dbReference type="ARBA" id="ARBA00023242"/>
    </source>
</evidence>
<gene>
    <name evidence="9" type="ORF">TPC1_11972</name>
</gene>
<evidence type="ECO:0000259" key="8">
    <source>
        <dbReference type="Pfam" id="PF00125"/>
    </source>
</evidence>
<protein>
    <submittedName>
        <fullName evidence="9">Histone H2A</fullName>
    </submittedName>
</protein>
<dbReference type="SMART" id="SM00414">
    <property type="entry name" value="H2A"/>
    <property type="match status" value="1"/>
</dbReference>
<dbReference type="PROSITE" id="PS00046">
    <property type="entry name" value="HISTONE_H2A"/>
    <property type="match status" value="1"/>
</dbReference>
<dbReference type="SUPFAM" id="SSF47113">
    <property type="entry name" value="Histone-fold"/>
    <property type="match status" value="1"/>
</dbReference>
<comment type="subcellular location">
    <subcellularLocation>
        <location evidence="2">Chromosome</location>
    </subcellularLocation>
    <subcellularLocation>
        <location evidence="1">Nucleus</location>
    </subcellularLocation>
</comment>
<dbReference type="GO" id="GO:0030527">
    <property type="term" value="F:structural constituent of chromatin"/>
    <property type="evidence" value="ECO:0007669"/>
    <property type="project" value="InterPro"/>
</dbReference>
<dbReference type="InterPro" id="IPR032458">
    <property type="entry name" value="Histone_H2A_CS"/>
</dbReference>
<dbReference type="InterPro" id="IPR007125">
    <property type="entry name" value="H2A/H2B/H3"/>
</dbReference>
<dbReference type="Pfam" id="PF00125">
    <property type="entry name" value="Histone"/>
    <property type="match status" value="1"/>
</dbReference>
<dbReference type="GO" id="GO:0005634">
    <property type="term" value="C:nucleus"/>
    <property type="evidence" value="ECO:0007669"/>
    <property type="project" value="UniProtKB-SubCell"/>
</dbReference>
<comment type="similarity">
    <text evidence="3">Belongs to the histone H2A family.</text>
</comment>
<feature type="non-terminal residue" evidence="9">
    <location>
        <position position="1"/>
    </location>
</feature>
<dbReference type="GO" id="GO:0003677">
    <property type="term" value="F:DNA binding"/>
    <property type="evidence" value="ECO:0007669"/>
    <property type="project" value="InterPro"/>
</dbReference>